<name>A0A2I2GM30_9EURO</name>
<dbReference type="RefSeq" id="XP_024709238.1">
    <property type="nucleotide sequence ID" value="XM_024843630.1"/>
</dbReference>
<evidence type="ECO:0000259" key="9">
    <source>
        <dbReference type="Pfam" id="PF04082"/>
    </source>
</evidence>
<dbReference type="CDD" id="cd12148">
    <property type="entry name" value="fungal_TF_MHR"/>
    <property type="match status" value="1"/>
</dbReference>
<protein>
    <recommendedName>
        <fullName evidence="9">Xylanolytic transcriptional activator regulatory domain-containing protein</fullName>
    </recommendedName>
</protein>
<dbReference type="EMBL" id="MSFO01000001">
    <property type="protein sequence ID" value="PLB53936.1"/>
    <property type="molecule type" value="Genomic_DNA"/>
</dbReference>
<keyword evidence="2" id="KW-0479">Metal-binding</keyword>
<keyword evidence="5" id="KW-0862">Zinc</keyword>
<keyword evidence="4" id="KW-0863">Zinc-finger</keyword>
<comment type="caution">
    <text evidence="10">The sequence shown here is derived from an EMBL/GenBank/DDBJ whole genome shotgun (WGS) entry which is preliminary data.</text>
</comment>
<organism evidence="10 11">
    <name type="scientific">Aspergillus steynii IBT 23096</name>
    <dbReference type="NCBI Taxonomy" id="1392250"/>
    <lineage>
        <taxon>Eukaryota</taxon>
        <taxon>Fungi</taxon>
        <taxon>Dikarya</taxon>
        <taxon>Ascomycota</taxon>
        <taxon>Pezizomycotina</taxon>
        <taxon>Eurotiomycetes</taxon>
        <taxon>Eurotiomycetidae</taxon>
        <taxon>Eurotiales</taxon>
        <taxon>Aspergillaceae</taxon>
        <taxon>Aspergillus</taxon>
        <taxon>Aspergillus subgen. Circumdati</taxon>
    </lineage>
</organism>
<dbReference type="InterPro" id="IPR051059">
    <property type="entry name" value="VerF-like"/>
</dbReference>
<proteinExistence type="predicted"/>
<evidence type="ECO:0000256" key="2">
    <source>
        <dbReference type="ARBA" id="ARBA00022723"/>
    </source>
</evidence>
<evidence type="ECO:0000256" key="8">
    <source>
        <dbReference type="ARBA" id="ARBA00023242"/>
    </source>
</evidence>
<dbReference type="OrthoDB" id="654211at2759"/>
<dbReference type="AlphaFoldDB" id="A0A2I2GM30"/>
<dbReference type="PANTHER" id="PTHR40626:SF10">
    <property type="entry name" value="C2H2-TYPE DOMAIN-CONTAINING PROTEIN"/>
    <property type="match status" value="1"/>
</dbReference>
<evidence type="ECO:0000256" key="6">
    <source>
        <dbReference type="ARBA" id="ARBA00023015"/>
    </source>
</evidence>
<dbReference type="PANTHER" id="PTHR40626">
    <property type="entry name" value="MIP31509P"/>
    <property type="match status" value="1"/>
</dbReference>
<keyword evidence="8" id="KW-0539">Nucleus</keyword>
<evidence type="ECO:0000256" key="4">
    <source>
        <dbReference type="ARBA" id="ARBA00022771"/>
    </source>
</evidence>
<evidence type="ECO:0000256" key="3">
    <source>
        <dbReference type="ARBA" id="ARBA00022737"/>
    </source>
</evidence>
<evidence type="ECO:0000313" key="10">
    <source>
        <dbReference type="EMBL" id="PLB53936.1"/>
    </source>
</evidence>
<keyword evidence="6" id="KW-0805">Transcription regulation</keyword>
<keyword evidence="7" id="KW-0804">Transcription</keyword>
<feature type="domain" description="Xylanolytic transcriptional activator regulatory" evidence="9">
    <location>
        <begin position="38"/>
        <end position="317"/>
    </location>
</feature>
<keyword evidence="11" id="KW-1185">Reference proteome</keyword>
<evidence type="ECO:0000313" key="11">
    <source>
        <dbReference type="Proteomes" id="UP000234275"/>
    </source>
</evidence>
<keyword evidence="3" id="KW-0677">Repeat</keyword>
<dbReference type="GO" id="GO:0000981">
    <property type="term" value="F:DNA-binding transcription factor activity, RNA polymerase II-specific"/>
    <property type="evidence" value="ECO:0007669"/>
    <property type="project" value="InterPro"/>
</dbReference>
<dbReference type="GO" id="GO:0008270">
    <property type="term" value="F:zinc ion binding"/>
    <property type="evidence" value="ECO:0007669"/>
    <property type="project" value="UniProtKB-KW"/>
</dbReference>
<reference evidence="10 11" key="1">
    <citation type="submission" date="2016-12" db="EMBL/GenBank/DDBJ databases">
        <title>The genomes of Aspergillus section Nigri reveals drivers in fungal speciation.</title>
        <authorList>
            <consortium name="DOE Joint Genome Institute"/>
            <person name="Vesth T.C."/>
            <person name="Nybo J."/>
            <person name="Theobald S."/>
            <person name="Brandl J."/>
            <person name="Frisvad J.C."/>
            <person name="Nielsen K.F."/>
            <person name="Lyhne E.K."/>
            <person name="Kogle M.E."/>
            <person name="Kuo A."/>
            <person name="Riley R."/>
            <person name="Clum A."/>
            <person name="Nolan M."/>
            <person name="Lipzen A."/>
            <person name="Salamov A."/>
            <person name="Henrissat B."/>
            <person name="Wiebenga A."/>
            <person name="De Vries R.P."/>
            <person name="Grigoriev I.V."/>
            <person name="Mortensen U.H."/>
            <person name="Andersen M.R."/>
            <person name="Baker S.E."/>
        </authorList>
    </citation>
    <scope>NUCLEOTIDE SEQUENCE [LARGE SCALE GENOMIC DNA]</scope>
    <source>
        <strain evidence="10 11">IBT 23096</strain>
    </source>
</reference>
<gene>
    <name evidence="10" type="ORF">P170DRAFT_347423</name>
</gene>
<dbReference type="GO" id="GO:0006351">
    <property type="term" value="P:DNA-templated transcription"/>
    <property type="evidence" value="ECO:0007669"/>
    <property type="project" value="InterPro"/>
</dbReference>
<dbReference type="GO" id="GO:0005634">
    <property type="term" value="C:nucleus"/>
    <property type="evidence" value="ECO:0007669"/>
    <property type="project" value="UniProtKB-SubCell"/>
</dbReference>
<dbReference type="VEuPathDB" id="FungiDB:P170DRAFT_347423"/>
<sequence length="536" mass="60938">MREPQLSQLNESISPFQHVIPQFLLPTRLSIARYMSGYVDGFSNHHPFIHIPTLRILSYPRSPELILAIMAIGAQYRYETKTARALYQAGRSIVLERLRRGDLFPPAKANYSVQNESNTRSTNADYMDRTRALLLLATHCSWQADLGLTQECFEYQSLIARSLRQIGLSEDQGHHGDDWAQWARCEMDRRTKLFGWCLLNLQSLAFNTPPPLLSHELNLYLPSSCEEWVAPNQAKWLASRSRFPSPVMFKEAHSSHLANASNLPPVPGVSPMGNYILVHALLQRIYLSQQLSHDSHRQSLPARDVEQLEHALNRWRHTWRTSPESMLDLQNSYASLPFTSTALLGAAHIRLHCNLGQWRDLPSCDTNTVAATLQEAPVPQRGDHLIYALLHSVHSLNIPVQLGISYLSRCRSFSWSIHHALCDLECAAFLSKWLGVIAESQQTQPLSPLENRVIRWVMRVVREALLSQDEMIHLGHEINDPNLSYLSQTARLLSYAVVKVWAQMFKSCNSPWPVVGFIGQSLDRYAELIHTAHLTG</sequence>
<dbReference type="InterPro" id="IPR007219">
    <property type="entry name" value="XnlR_reg_dom"/>
</dbReference>
<evidence type="ECO:0000256" key="7">
    <source>
        <dbReference type="ARBA" id="ARBA00023163"/>
    </source>
</evidence>
<accession>A0A2I2GM30</accession>
<comment type="subcellular location">
    <subcellularLocation>
        <location evidence="1">Nucleus</location>
    </subcellularLocation>
</comment>
<dbReference type="STRING" id="1392250.A0A2I2GM30"/>
<dbReference type="GO" id="GO:0000785">
    <property type="term" value="C:chromatin"/>
    <property type="evidence" value="ECO:0007669"/>
    <property type="project" value="TreeGrafter"/>
</dbReference>
<dbReference type="GeneID" id="36551330"/>
<evidence type="ECO:0000256" key="5">
    <source>
        <dbReference type="ARBA" id="ARBA00022833"/>
    </source>
</evidence>
<evidence type="ECO:0000256" key="1">
    <source>
        <dbReference type="ARBA" id="ARBA00004123"/>
    </source>
</evidence>
<dbReference type="GO" id="GO:0000978">
    <property type="term" value="F:RNA polymerase II cis-regulatory region sequence-specific DNA binding"/>
    <property type="evidence" value="ECO:0007669"/>
    <property type="project" value="InterPro"/>
</dbReference>
<dbReference type="Proteomes" id="UP000234275">
    <property type="component" value="Unassembled WGS sequence"/>
</dbReference>
<dbReference type="Pfam" id="PF04082">
    <property type="entry name" value="Fungal_trans"/>
    <property type="match status" value="1"/>
</dbReference>